<name>A0A4V6BIH4_9BACT</name>
<dbReference type="AlphaFoldDB" id="A0A4V6BIH4"/>
<gene>
    <name evidence="1" type="ORF">FDK13_21380</name>
</gene>
<proteinExistence type="predicted"/>
<reference evidence="1 2" key="1">
    <citation type="submission" date="2019-05" db="EMBL/GenBank/DDBJ databases">
        <title>Dyadobacter AR-3-8 sp. nov., isolated from arctic soil.</title>
        <authorList>
            <person name="Chaudhary D.K."/>
        </authorList>
    </citation>
    <scope>NUCLEOTIDE SEQUENCE [LARGE SCALE GENOMIC DNA]</scope>
    <source>
        <strain evidence="1 2">AR-3-8</strain>
    </source>
</reference>
<dbReference type="RefSeq" id="WP_137342056.1">
    <property type="nucleotide sequence ID" value="NZ_BSQH01000004.1"/>
</dbReference>
<dbReference type="EMBL" id="SZVO01000010">
    <property type="protein sequence ID" value="TKT90293.1"/>
    <property type="molecule type" value="Genomic_DNA"/>
</dbReference>
<accession>A0A4V6BIH4</accession>
<comment type="caution">
    <text evidence="1">The sequence shown here is derived from an EMBL/GenBank/DDBJ whole genome shotgun (WGS) entry which is preliminary data.</text>
</comment>
<protein>
    <submittedName>
        <fullName evidence="1">Uncharacterized protein</fullName>
    </submittedName>
</protein>
<evidence type="ECO:0000313" key="2">
    <source>
        <dbReference type="Proteomes" id="UP000304900"/>
    </source>
</evidence>
<keyword evidence="2" id="KW-1185">Reference proteome</keyword>
<sequence>MIRECQFGIHDVSHKDGRLNMPLELGLFIGCQKYGAGKQKNKSYLILEGKRYSSKIYLSDLAGQDPMAHEFKVMAVIGCVRDWLTSKSSEPDLIAHLPYLMAKYRLFQKELPNMCAYNNWSAKRLLFPEFSSLASSFIVANF</sequence>
<organism evidence="1 2">
    <name type="scientific">Dyadobacter frigoris</name>
    <dbReference type="NCBI Taxonomy" id="2576211"/>
    <lineage>
        <taxon>Bacteria</taxon>
        <taxon>Pseudomonadati</taxon>
        <taxon>Bacteroidota</taxon>
        <taxon>Cytophagia</taxon>
        <taxon>Cytophagales</taxon>
        <taxon>Spirosomataceae</taxon>
        <taxon>Dyadobacter</taxon>
    </lineage>
</organism>
<dbReference type="OrthoDB" id="7596615at2"/>
<evidence type="ECO:0000313" key="1">
    <source>
        <dbReference type="EMBL" id="TKT90293.1"/>
    </source>
</evidence>
<dbReference type="Proteomes" id="UP000304900">
    <property type="component" value="Unassembled WGS sequence"/>
</dbReference>